<evidence type="ECO:0000313" key="1">
    <source>
        <dbReference type="Proteomes" id="UP000887564"/>
    </source>
</evidence>
<protein>
    <submittedName>
        <fullName evidence="2">Uncharacterized protein</fullName>
    </submittedName>
</protein>
<evidence type="ECO:0000313" key="2">
    <source>
        <dbReference type="WBParaSite" id="PEQ_0000070301-mRNA-1"/>
    </source>
</evidence>
<keyword evidence="1" id="KW-1185">Reference proteome</keyword>
<organism evidence="1 2">
    <name type="scientific">Parascaris equorum</name>
    <name type="common">Equine roundworm</name>
    <dbReference type="NCBI Taxonomy" id="6256"/>
    <lineage>
        <taxon>Eukaryota</taxon>
        <taxon>Metazoa</taxon>
        <taxon>Ecdysozoa</taxon>
        <taxon>Nematoda</taxon>
        <taxon>Chromadorea</taxon>
        <taxon>Rhabditida</taxon>
        <taxon>Spirurina</taxon>
        <taxon>Ascaridomorpha</taxon>
        <taxon>Ascaridoidea</taxon>
        <taxon>Ascarididae</taxon>
        <taxon>Parascaris</taxon>
    </lineage>
</organism>
<sequence length="58" mass="6827">HFRKRLPLYLGPIIAATIILIDWNHTREWKRNGRVSALDVHLFGKRPPDSLNSNEQQH</sequence>
<reference evidence="2" key="1">
    <citation type="submission" date="2022-11" db="UniProtKB">
        <authorList>
            <consortium name="WormBaseParasite"/>
        </authorList>
    </citation>
    <scope>IDENTIFICATION</scope>
</reference>
<name>A0A914R367_PAREQ</name>
<proteinExistence type="predicted"/>
<dbReference type="WBParaSite" id="PEQ_0000070301-mRNA-1">
    <property type="protein sequence ID" value="PEQ_0000070301-mRNA-1"/>
    <property type="gene ID" value="PEQ_0000070301"/>
</dbReference>
<dbReference type="Proteomes" id="UP000887564">
    <property type="component" value="Unplaced"/>
</dbReference>
<accession>A0A914R367</accession>
<dbReference type="AlphaFoldDB" id="A0A914R367"/>